<sequence length="125" mass="13651">MVLQISTAHLINSAQRPKPHENVSGWTSPPPRLLGRNAGCDAVLSSCGPNGGCCDEHDSCWEVEKCTALSWIPGVNGLDCWSCNWNVMKCAVMRNPGMSSCCSEGTCGMDDDQAETHREGQRRRR</sequence>
<reference evidence="1" key="1">
    <citation type="submission" date="2021-02" db="EMBL/GenBank/DDBJ databases">
        <authorList>
            <person name="Nowell W R."/>
        </authorList>
    </citation>
    <scope>NUCLEOTIDE SEQUENCE</scope>
</reference>
<accession>A0A814YVF2</accession>
<dbReference type="Proteomes" id="UP000663832">
    <property type="component" value="Unassembled WGS sequence"/>
</dbReference>
<dbReference type="AlphaFoldDB" id="A0A814YVF2"/>
<dbReference type="EMBL" id="CAJNOI010000541">
    <property type="protein sequence ID" value="CAF1303368.1"/>
    <property type="molecule type" value="Genomic_DNA"/>
</dbReference>
<evidence type="ECO:0000313" key="1">
    <source>
        <dbReference type="EMBL" id="CAF1234191.1"/>
    </source>
</evidence>
<keyword evidence="3" id="KW-1185">Reference proteome</keyword>
<name>A0A814YVF2_9BILA</name>
<dbReference type="EMBL" id="CAJNOM010000210">
    <property type="protein sequence ID" value="CAF1234191.1"/>
    <property type="molecule type" value="Genomic_DNA"/>
</dbReference>
<protein>
    <submittedName>
        <fullName evidence="1">Uncharacterized protein</fullName>
    </submittedName>
</protein>
<dbReference type="OrthoDB" id="10027514at2759"/>
<comment type="caution">
    <text evidence="1">The sequence shown here is derived from an EMBL/GenBank/DDBJ whole genome shotgun (WGS) entry which is preliminary data.</text>
</comment>
<evidence type="ECO:0000313" key="3">
    <source>
        <dbReference type="Proteomes" id="UP000663832"/>
    </source>
</evidence>
<organism evidence="1 3">
    <name type="scientific">Adineta steineri</name>
    <dbReference type="NCBI Taxonomy" id="433720"/>
    <lineage>
        <taxon>Eukaryota</taxon>
        <taxon>Metazoa</taxon>
        <taxon>Spiralia</taxon>
        <taxon>Gnathifera</taxon>
        <taxon>Rotifera</taxon>
        <taxon>Eurotatoria</taxon>
        <taxon>Bdelloidea</taxon>
        <taxon>Adinetida</taxon>
        <taxon>Adinetidae</taxon>
        <taxon>Adineta</taxon>
    </lineage>
</organism>
<evidence type="ECO:0000313" key="2">
    <source>
        <dbReference type="EMBL" id="CAF1303368.1"/>
    </source>
</evidence>
<gene>
    <name evidence="2" type="ORF">BJG266_LOCUS32408</name>
    <name evidence="1" type="ORF">QVE165_LOCUS27605</name>
</gene>
<proteinExistence type="predicted"/>
<dbReference type="Proteomes" id="UP000663877">
    <property type="component" value="Unassembled WGS sequence"/>
</dbReference>